<reference evidence="1" key="1">
    <citation type="journal article" date="2022" name="bioRxiv">
        <title>Population genetic analysis of Ophidiomyces ophidiicola, the causative agent of snake fungal disease, indicates recent introductions to the USA.</title>
        <authorList>
            <person name="Ladner J.T."/>
            <person name="Palmer J.M."/>
            <person name="Ettinger C.L."/>
            <person name="Stajich J.E."/>
            <person name="Farrell T.M."/>
            <person name="Glorioso B.M."/>
            <person name="Lawson B."/>
            <person name="Price S.J."/>
            <person name="Stengle A.G."/>
            <person name="Grear D.A."/>
            <person name="Lorch J.M."/>
        </authorList>
    </citation>
    <scope>NUCLEOTIDE SEQUENCE</scope>
    <source>
        <strain evidence="1">NWHC 24266-5</strain>
    </source>
</reference>
<gene>
    <name evidence="1" type="ORF">LOY88_003711</name>
</gene>
<name>A0ACB8UW61_9EURO</name>
<proteinExistence type="predicted"/>
<dbReference type="EMBL" id="JALBCA010000050">
    <property type="protein sequence ID" value="KAI2386241.1"/>
    <property type="molecule type" value="Genomic_DNA"/>
</dbReference>
<evidence type="ECO:0000313" key="1">
    <source>
        <dbReference type="EMBL" id="KAI2386241.1"/>
    </source>
</evidence>
<comment type="caution">
    <text evidence="1">The sequence shown here is derived from an EMBL/GenBank/DDBJ whole genome shotgun (WGS) entry which is preliminary data.</text>
</comment>
<accession>A0ACB8UW61</accession>
<organism evidence="1">
    <name type="scientific">Ophidiomyces ophidiicola</name>
    <dbReference type="NCBI Taxonomy" id="1387563"/>
    <lineage>
        <taxon>Eukaryota</taxon>
        <taxon>Fungi</taxon>
        <taxon>Dikarya</taxon>
        <taxon>Ascomycota</taxon>
        <taxon>Pezizomycotina</taxon>
        <taxon>Eurotiomycetes</taxon>
        <taxon>Eurotiomycetidae</taxon>
        <taxon>Onygenales</taxon>
        <taxon>Onygenaceae</taxon>
        <taxon>Ophidiomyces</taxon>
    </lineage>
</organism>
<protein>
    <submittedName>
        <fullName evidence="1">Uncharacterized protein</fullName>
    </submittedName>
</protein>
<sequence>MPIKDQILGDSSDSKSDDTSENSTRCSPASSRETFTDEFEVKANNFRNEFHAYKMDQVSLVNLTNIQPQQSKESWPRMQPVHTELQGMDEDVVFLERWIAIRTKLFNRLLQCRKRLQPKFADGKYETLSYLYSLKDTMQLIHHDRPSRETFLCVAKFVAATLDRNEELEQTIESLVLQLADKGR</sequence>